<dbReference type="SUPFAM" id="SSF52540">
    <property type="entry name" value="P-loop containing nucleoside triphosphate hydrolases"/>
    <property type="match status" value="1"/>
</dbReference>
<dbReference type="InterPro" id="IPR036961">
    <property type="entry name" value="Kinesin_motor_dom_sf"/>
</dbReference>
<dbReference type="OrthoDB" id="6108017at2759"/>
<dbReference type="Gene3D" id="1.20.58.530">
    <property type="match status" value="1"/>
</dbReference>
<dbReference type="SMART" id="SM00242">
    <property type="entry name" value="MYSc"/>
    <property type="match status" value="1"/>
</dbReference>
<dbReference type="PROSITE" id="PS50096">
    <property type="entry name" value="IQ"/>
    <property type="match status" value="2"/>
</dbReference>
<evidence type="ECO:0000313" key="10">
    <source>
        <dbReference type="EMBL" id="CAB9501494.1"/>
    </source>
</evidence>
<dbReference type="InterPro" id="IPR001609">
    <property type="entry name" value="Myosin_head_motor_dom-like"/>
</dbReference>
<evidence type="ECO:0000256" key="3">
    <source>
        <dbReference type="ARBA" id="ARBA00023123"/>
    </source>
</evidence>
<dbReference type="InterPro" id="IPR027417">
    <property type="entry name" value="P-loop_NTPase"/>
</dbReference>
<dbReference type="GO" id="GO:0016459">
    <property type="term" value="C:myosin complex"/>
    <property type="evidence" value="ECO:0007669"/>
    <property type="project" value="UniProtKB-KW"/>
</dbReference>
<comment type="similarity">
    <text evidence="6">Belongs to the TRAFAC class myosin-kinesin ATPase superfamily. Myosin family.</text>
</comment>
<feature type="coiled-coil region" evidence="7">
    <location>
        <begin position="1256"/>
        <end position="1656"/>
    </location>
</feature>
<keyword evidence="1 6" id="KW-0547">Nucleotide-binding</keyword>
<evidence type="ECO:0000256" key="5">
    <source>
        <dbReference type="ARBA" id="ARBA00023203"/>
    </source>
</evidence>
<dbReference type="CDD" id="cd00124">
    <property type="entry name" value="MYSc"/>
    <property type="match status" value="1"/>
</dbReference>
<keyword evidence="5 6" id="KW-0009">Actin-binding</keyword>
<dbReference type="SMART" id="SM00015">
    <property type="entry name" value="IQ"/>
    <property type="match status" value="4"/>
</dbReference>
<dbReference type="PANTHER" id="PTHR13140:SF706">
    <property type="entry name" value="DILUTE CLASS UNCONVENTIONAL MYOSIN, ISOFORM C"/>
    <property type="match status" value="1"/>
</dbReference>
<feature type="binding site" evidence="6">
    <location>
        <begin position="213"/>
        <end position="220"/>
    </location>
    <ligand>
        <name>ATP</name>
        <dbReference type="ChEBI" id="CHEBI:30616"/>
    </ligand>
</feature>
<name>A0A9N8DIR4_9STRA</name>
<feature type="domain" description="Myosin motor" evidence="9">
    <location>
        <begin position="100"/>
        <end position="839"/>
    </location>
</feature>
<evidence type="ECO:0000256" key="2">
    <source>
        <dbReference type="ARBA" id="ARBA00022840"/>
    </source>
</evidence>
<evidence type="ECO:0000256" key="6">
    <source>
        <dbReference type="PROSITE-ProRule" id="PRU00782"/>
    </source>
</evidence>
<feature type="region of interest" description="Actin-binding" evidence="6">
    <location>
        <begin position="705"/>
        <end position="727"/>
    </location>
</feature>
<dbReference type="PRINTS" id="PR00193">
    <property type="entry name" value="MYOSINHEAVY"/>
</dbReference>
<evidence type="ECO:0000256" key="1">
    <source>
        <dbReference type="ARBA" id="ARBA00022741"/>
    </source>
</evidence>
<dbReference type="GO" id="GO:0000146">
    <property type="term" value="F:microfilament motor activity"/>
    <property type="evidence" value="ECO:0007669"/>
    <property type="project" value="TreeGrafter"/>
</dbReference>
<evidence type="ECO:0000256" key="7">
    <source>
        <dbReference type="SAM" id="Coils"/>
    </source>
</evidence>
<evidence type="ECO:0000256" key="4">
    <source>
        <dbReference type="ARBA" id="ARBA00023175"/>
    </source>
</evidence>
<keyword evidence="2 6" id="KW-0067">ATP-binding</keyword>
<dbReference type="Gene3D" id="1.20.5.190">
    <property type="match status" value="2"/>
</dbReference>
<proteinExistence type="inferred from homology"/>
<keyword evidence="3 6" id="KW-0518">Myosin</keyword>
<dbReference type="Proteomes" id="UP001153069">
    <property type="component" value="Unassembled WGS sequence"/>
</dbReference>
<gene>
    <name evidence="10" type="ORF">SEMRO_110_G054920.1</name>
</gene>
<keyword evidence="11" id="KW-1185">Reference proteome</keyword>
<evidence type="ECO:0000313" key="11">
    <source>
        <dbReference type="Proteomes" id="UP001153069"/>
    </source>
</evidence>
<keyword evidence="7" id="KW-0175">Coiled coil</keyword>
<dbReference type="Gene3D" id="3.30.70.1590">
    <property type="match status" value="1"/>
</dbReference>
<dbReference type="Pfam" id="PF00612">
    <property type="entry name" value="IQ"/>
    <property type="match status" value="1"/>
</dbReference>
<feature type="region of interest" description="Disordered" evidence="8">
    <location>
        <begin position="1897"/>
        <end position="1982"/>
    </location>
</feature>
<feature type="compositionally biased region" description="Basic residues" evidence="8">
    <location>
        <begin position="1971"/>
        <end position="1982"/>
    </location>
</feature>
<dbReference type="GO" id="GO:0005524">
    <property type="term" value="F:ATP binding"/>
    <property type="evidence" value="ECO:0007669"/>
    <property type="project" value="UniProtKB-UniRule"/>
</dbReference>
<feature type="region of interest" description="Disordered" evidence="8">
    <location>
        <begin position="1826"/>
        <end position="1861"/>
    </location>
</feature>
<protein>
    <submittedName>
        <fullName evidence="10">Unconventional myosin</fullName>
    </submittedName>
</protein>
<feature type="coiled-coil region" evidence="7">
    <location>
        <begin position="1159"/>
        <end position="1200"/>
    </location>
</feature>
<dbReference type="PROSITE" id="PS51456">
    <property type="entry name" value="MYOSIN_MOTOR"/>
    <property type="match status" value="1"/>
</dbReference>
<dbReference type="Gene3D" id="3.40.850.10">
    <property type="entry name" value="Kinesin motor domain"/>
    <property type="match status" value="1"/>
</dbReference>
<dbReference type="Gene3D" id="1.20.120.720">
    <property type="entry name" value="Myosin VI head, motor domain, U50 subdomain"/>
    <property type="match status" value="1"/>
</dbReference>
<dbReference type="GO" id="GO:0005737">
    <property type="term" value="C:cytoplasm"/>
    <property type="evidence" value="ECO:0007669"/>
    <property type="project" value="TreeGrafter"/>
</dbReference>
<dbReference type="PANTHER" id="PTHR13140">
    <property type="entry name" value="MYOSIN"/>
    <property type="match status" value="1"/>
</dbReference>
<feature type="coiled-coil region" evidence="7">
    <location>
        <begin position="1863"/>
        <end position="1890"/>
    </location>
</feature>
<dbReference type="GO" id="GO:0051015">
    <property type="term" value="F:actin filament binding"/>
    <property type="evidence" value="ECO:0007669"/>
    <property type="project" value="TreeGrafter"/>
</dbReference>
<dbReference type="InterPro" id="IPR000048">
    <property type="entry name" value="IQ_motif_EF-hand-BS"/>
</dbReference>
<accession>A0A9N8DIR4</accession>
<evidence type="ECO:0000259" key="9">
    <source>
        <dbReference type="PROSITE" id="PS51456"/>
    </source>
</evidence>
<reference evidence="10" key="1">
    <citation type="submission" date="2020-06" db="EMBL/GenBank/DDBJ databases">
        <authorList>
            <consortium name="Plant Systems Biology data submission"/>
        </authorList>
    </citation>
    <scope>NUCLEOTIDE SEQUENCE</scope>
    <source>
        <strain evidence="10">D6</strain>
    </source>
</reference>
<feature type="compositionally biased region" description="Low complexity" evidence="8">
    <location>
        <begin position="1901"/>
        <end position="1913"/>
    </location>
</feature>
<evidence type="ECO:0000256" key="8">
    <source>
        <dbReference type="SAM" id="MobiDB-lite"/>
    </source>
</evidence>
<keyword evidence="4 6" id="KW-0505">Motor protein</keyword>
<feature type="region of interest" description="Disordered" evidence="8">
    <location>
        <begin position="1086"/>
        <end position="1106"/>
    </location>
</feature>
<dbReference type="GO" id="GO:0016020">
    <property type="term" value="C:membrane"/>
    <property type="evidence" value="ECO:0007669"/>
    <property type="project" value="TreeGrafter"/>
</dbReference>
<dbReference type="GO" id="GO:0007015">
    <property type="term" value="P:actin filament organization"/>
    <property type="evidence" value="ECO:0007669"/>
    <property type="project" value="TreeGrafter"/>
</dbReference>
<comment type="caution">
    <text evidence="10">The sequence shown here is derived from an EMBL/GenBank/DDBJ whole genome shotgun (WGS) entry which is preliminary data.</text>
</comment>
<organism evidence="10 11">
    <name type="scientific">Seminavis robusta</name>
    <dbReference type="NCBI Taxonomy" id="568900"/>
    <lineage>
        <taxon>Eukaryota</taxon>
        <taxon>Sar</taxon>
        <taxon>Stramenopiles</taxon>
        <taxon>Ochrophyta</taxon>
        <taxon>Bacillariophyta</taxon>
        <taxon>Bacillariophyceae</taxon>
        <taxon>Bacillariophycidae</taxon>
        <taxon>Naviculales</taxon>
        <taxon>Naviculaceae</taxon>
        <taxon>Seminavis</taxon>
    </lineage>
</organism>
<dbReference type="Pfam" id="PF00063">
    <property type="entry name" value="Myosin_head"/>
    <property type="match status" value="1"/>
</dbReference>
<dbReference type="Gene3D" id="1.10.10.820">
    <property type="match status" value="1"/>
</dbReference>
<dbReference type="EMBL" id="CAICTM010000109">
    <property type="protein sequence ID" value="CAB9501494.1"/>
    <property type="molecule type" value="Genomic_DNA"/>
</dbReference>
<sequence>MAMKEAPKVYIRDQAYAWLPGSIVLIKEGKAVVRIELSSDWHNSTVLCQDSGLEELEDALAAAESSDSQDAISKKTASAFRSVPLAAYPNSQLPLQNKAGHKGDMASLPHLHEAAMLYNLKERNLLQKPYTRVQDVIVAVNPFARIEELYSLQMQQAYAEQLVWFPDERKQGLPSSDPIGKTVQVEPHIYEISCLAYRGVAVDVQDQTILVTGESGSGKTETVKILLEHLATLEFLCPDQHMAVPSFNFDVVNKLMESSVVLEAFGNAKTRRNNNSSRFGKLLQLQFTTGVDMDSSNRSIPSSCSLVGSRCTTYLLEKTRVVSHAVGERSFHIFYQLLAAPEDFRRALWPSFASRKPTDFSYLAQFGECNLENLGDANQWKSTVNALRTFGIEGELQSTLMRALAIVLQLGNIRFGESLFTNGERKTVVTTTDELHRLCKMIGIGQEDLESSLTSRAIKTNFEELRAPVQPAQAKENVDALAKEIYTRIFQFIVRQINGQMNSSNEDDITGTISLIDIYGFERLAVNRFEQLCINYANEQLQQKYVADNFRILKQEYDQEGIDIFDFSLVDNSDVINLMDGRSGVFVALQEECVRPMANDESFVQKMKKVNESHPRLVNEKLYSKLEFGIRHFAGPVTYDATRFVDRNMDRVSEDLLYCAARSTNNLIRNELQRSSRKLAVKSRMDESGRNTATMTLIEKFSMELRDLLLEIEGTQTRYIRCIIPNETRSPGVTDHLMTLRQLEYAGLMTSVALTRESLPDSLSYKTLLARFGCLLRPSEREKMKEMEVSDQIVYMLTNLFMPTLRGTDGAPPSMPFACGTTKAYLRAGALEHLETLRYRFFFLRAMVIQARVRRWLTKTRYHRMRSNAILLQAAIRRFLTRRRSRQRRAAVHLLVSWWRGHLVQRAFRAKLRVLRMKQAELHAMRASKMAKQKANKAAGTIQSRWRAFRAQAWYWKLCKSAITVQRAFRSSQECKSLQHHHEPLPMPHPVEAAIIVQRAFRSSQERTSLQPHQEPLPMQHPVEVAEETELESHDVLRAMSQAKKNLALRKASIPRFRRADHSLLAEIEALLGTVSSEFETLLSQLPVDETDQSTGGSERTTKAQDIGELESLRQENSELRAQCDKMEEATAEMASTVDNLLDRETRRVQKGGSGSQGLEKMTGELAKLNQQIMLDDERHKKELDELQKLLREKDTLHRADMARTKAAHLDQVSNMKAIHMKEVKWVEAKLDRIEKHKLEALSKASASQTVHSEQLERLQVDLMKSRTENATLREKLEQRDESTRAEKEELCKMIQESEGKYKEESQNLKEELRQANEEQDRLRSELDDFRSQYDEDIEAAATRFASNLTEYETRKIAAEHKLVQMENEFAEEIDRLRKSNEDIKSLAESNEKVKGKLHDDLVLAQEVHQALKSEISMLKTEKEKLSADQVGYQKLQAVAIELRNAIEQHKEREEIAEERLREAMDTAESRHREEVGQLREELFWTQENQRQLKSELSEMEASHAEELERTKIDCLDDFHETNEALTELEEKLERQERNFRDEKEELCKMLNAAELAHEEELLKLNEEVQRAKENQRKIKSDSNKLQAAHAEEIEKMMTKTIDYYKKDAEIESWKDKTKRQEEQYKEEKERLRLWLKNHLEDVRTLKKEFEGEQESHIMHLLHVLAELEDMQTARDKAVEDILVELGEMGKEKDAAIEALKTELELKQSTPTEAAGLSTILEGDEMSKGEINDLQERLAKSSTMRSAHFKEFNTTLHKLQMAVKPSNLKYILKKLRKQQDSTLETKVLTEIHRMSVALGEIIASEDDEQQLLQAELSAFFERFSAPSEAAQEEDSAPKEDSPQPGAAESKPKTEVSIAPNPMLQNLQERIEAIEKHNRELKDQLRANTKMLVDPNSSLLVPIPSSPANSPLSPAKKIQDAKVPPKKNQKGPRAMSPGPGIPRSPRKKQLDPSTSTSPTKKTREPGAVRGIHANRNRAKRLQP</sequence>